<dbReference type="Pfam" id="PF13386">
    <property type="entry name" value="DsbD_2"/>
    <property type="match status" value="1"/>
</dbReference>
<feature type="domain" description="Urease accessory protein UreH-like transmembrane" evidence="2">
    <location>
        <begin position="6"/>
        <end position="184"/>
    </location>
</feature>
<accession>A0A5S9INJ8</accession>
<reference evidence="3 4" key="1">
    <citation type="submission" date="2019-08" db="EMBL/GenBank/DDBJ databases">
        <title>Complete genome sequence of Candidatus Uab amorphum.</title>
        <authorList>
            <person name="Shiratori T."/>
            <person name="Suzuki S."/>
            <person name="Kakizawa Y."/>
            <person name="Ishida K."/>
        </authorList>
    </citation>
    <scope>NUCLEOTIDE SEQUENCE [LARGE SCALE GENOMIC DNA]</scope>
    <source>
        <strain evidence="3 4">SRT547</strain>
    </source>
</reference>
<proteinExistence type="predicted"/>
<sequence length="226" mass="24632">MEILSGFIVGLLGSLHCVGMCGPLALALPVGHKKLNAQIFYHSGRISSYVALGVIVGLLGVSLRGSGVQEWLSILTGVMLLIIFCFSSMKNKLMILLSKPFTWITKRFSMQELMQKSREKPMYLYVFGILNGLLPCGFVYIALAAALNTSSIFSAMLFMTFFGLGTVPLLGMLIHSKQLLRPSRLLTTLLPTATLLLAIVFIMRGSGLGIPYISPNLQQPHSCCSE</sequence>
<feature type="transmembrane region" description="Helical" evidence="1">
    <location>
        <begin position="46"/>
        <end position="65"/>
    </location>
</feature>
<evidence type="ECO:0000313" key="3">
    <source>
        <dbReference type="EMBL" id="BBM85188.1"/>
    </source>
</evidence>
<dbReference type="InterPro" id="IPR039447">
    <property type="entry name" value="UreH-like_TM_dom"/>
</dbReference>
<feature type="transmembrane region" description="Helical" evidence="1">
    <location>
        <begin position="6"/>
        <end position="26"/>
    </location>
</feature>
<keyword evidence="4" id="KW-1185">Reference proteome</keyword>
<evidence type="ECO:0000256" key="1">
    <source>
        <dbReference type="SAM" id="Phobius"/>
    </source>
</evidence>
<feature type="transmembrane region" description="Helical" evidence="1">
    <location>
        <begin position="185"/>
        <end position="203"/>
    </location>
</feature>
<evidence type="ECO:0000259" key="2">
    <source>
        <dbReference type="Pfam" id="PF13386"/>
    </source>
</evidence>
<evidence type="ECO:0000313" key="4">
    <source>
        <dbReference type="Proteomes" id="UP000326354"/>
    </source>
</evidence>
<feature type="transmembrane region" description="Helical" evidence="1">
    <location>
        <begin position="71"/>
        <end position="89"/>
    </location>
</feature>
<organism evidence="3 4">
    <name type="scientific">Uabimicrobium amorphum</name>
    <dbReference type="NCBI Taxonomy" id="2596890"/>
    <lineage>
        <taxon>Bacteria</taxon>
        <taxon>Pseudomonadati</taxon>
        <taxon>Planctomycetota</taxon>
        <taxon>Candidatus Uabimicrobiia</taxon>
        <taxon>Candidatus Uabimicrobiales</taxon>
        <taxon>Candidatus Uabimicrobiaceae</taxon>
        <taxon>Candidatus Uabimicrobium</taxon>
    </lineage>
</organism>
<dbReference type="RefSeq" id="WP_173013389.1">
    <property type="nucleotide sequence ID" value="NZ_AP019860.1"/>
</dbReference>
<dbReference type="AlphaFoldDB" id="A0A5S9INJ8"/>
<dbReference type="PANTHER" id="PTHR42208">
    <property type="entry name" value="HEAVY METAL TRANSPORTER-RELATED"/>
    <property type="match status" value="1"/>
</dbReference>
<dbReference type="PANTHER" id="PTHR42208:SF1">
    <property type="entry name" value="HEAVY METAL TRANSPORTER"/>
    <property type="match status" value="1"/>
</dbReference>
<dbReference type="Proteomes" id="UP000326354">
    <property type="component" value="Chromosome"/>
</dbReference>
<keyword evidence="1" id="KW-0472">Membrane</keyword>
<keyword evidence="1" id="KW-1133">Transmembrane helix</keyword>
<keyword evidence="1" id="KW-0812">Transmembrane</keyword>
<dbReference type="KEGG" id="uam:UABAM_03551"/>
<gene>
    <name evidence="3" type="ORF">UABAM_03551</name>
</gene>
<feature type="transmembrane region" description="Helical" evidence="1">
    <location>
        <begin position="152"/>
        <end position="173"/>
    </location>
</feature>
<feature type="transmembrane region" description="Helical" evidence="1">
    <location>
        <begin position="123"/>
        <end position="146"/>
    </location>
</feature>
<dbReference type="EMBL" id="AP019860">
    <property type="protein sequence ID" value="BBM85188.1"/>
    <property type="molecule type" value="Genomic_DNA"/>
</dbReference>
<name>A0A5S9INJ8_UABAM</name>
<protein>
    <submittedName>
        <fullName evidence="3">Membrane protein</fullName>
    </submittedName>
</protein>